<dbReference type="Proteomes" id="UP000016944">
    <property type="component" value="Chromosome I"/>
</dbReference>
<dbReference type="HOGENOM" id="CLU_213358_0_0_5"/>
<proteinExistence type="predicted"/>
<protein>
    <submittedName>
        <fullName evidence="1">Uncharacterized protein</fullName>
    </submittedName>
</protein>
<gene>
    <name evidence="1" type="ORF">BN877_I1563</name>
</gene>
<reference evidence="1 2" key="1">
    <citation type="journal article" date="2013" name="Genome Announc.">
        <title>Complete Genome Sequence of the Sesbania Symbiont and Rice Growth-Promoting Endophyte Rhizobium sp. Strain IRBG74.</title>
        <authorList>
            <person name="Crook M.B."/>
            <person name="Mitra S."/>
            <person name="Ane J.M."/>
            <person name="Sadowsky M.J."/>
            <person name="Gyaneshwar P."/>
        </authorList>
    </citation>
    <scope>NUCLEOTIDE SEQUENCE [LARGE SCALE GENOMIC DNA]</scope>
    <source>
        <strain evidence="1 2">IRBG74</strain>
    </source>
</reference>
<dbReference type="AlphaFoldDB" id="U4Q449"/>
<evidence type="ECO:0000313" key="1">
    <source>
        <dbReference type="EMBL" id="CDI08465.1"/>
    </source>
</evidence>
<sequence>MMHENRGLATVDRVFAIANPHRALYSATHEVVVRNRCWIAVTVSAGPAAKDDRR</sequence>
<name>U4Q449_9HYPH</name>
<dbReference type="PATRIC" id="fig|424182.3.peg.1545"/>
<dbReference type="KEGG" id="rir:BN877_I1563"/>
<evidence type="ECO:0000313" key="2">
    <source>
        <dbReference type="Proteomes" id="UP000016944"/>
    </source>
</evidence>
<dbReference type="EMBL" id="HG518322">
    <property type="protein sequence ID" value="CDI08465.1"/>
    <property type="molecule type" value="Genomic_DNA"/>
</dbReference>
<organism evidence="1 2">
    <name type="scientific">Agrobacterium pusense</name>
    <dbReference type="NCBI Taxonomy" id="648995"/>
    <lineage>
        <taxon>Bacteria</taxon>
        <taxon>Pseudomonadati</taxon>
        <taxon>Pseudomonadota</taxon>
        <taxon>Alphaproteobacteria</taxon>
        <taxon>Hyphomicrobiales</taxon>
        <taxon>Rhizobiaceae</taxon>
        <taxon>Rhizobium/Agrobacterium group</taxon>
        <taxon>Agrobacterium</taxon>
    </lineage>
</organism>
<accession>U4Q449</accession>